<organism evidence="1 2">
    <name type="scientific">Sandaracinus amylolyticus</name>
    <dbReference type="NCBI Taxonomy" id="927083"/>
    <lineage>
        <taxon>Bacteria</taxon>
        <taxon>Pseudomonadati</taxon>
        <taxon>Myxococcota</taxon>
        <taxon>Polyangia</taxon>
        <taxon>Polyangiales</taxon>
        <taxon>Sandaracinaceae</taxon>
        <taxon>Sandaracinus</taxon>
    </lineage>
</organism>
<protein>
    <submittedName>
        <fullName evidence="1">Uncharacterized protein</fullName>
    </submittedName>
</protein>
<name>A0A0F6YK30_9BACT</name>
<accession>A0A0F6YK30</accession>
<dbReference type="InterPro" id="IPR011990">
    <property type="entry name" value="TPR-like_helical_dom_sf"/>
</dbReference>
<reference evidence="1 2" key="1">
    <citation type="submission" date="2015-03" db="EMBL/GenBank/DDBJ databases">
        <title>Genome assembly of Sandaracinus amylolyticus DSM 53668.</title>
        <authorList>
            <person name="Sharma G."/>
            <person name="Subramanian S."/>
        </authorList>
    </citation>
    <scope>NUCLEOTIDE SEQUENCE [LARGE SCALE GENOMIC DNA]</scope>
    <source>
        <strain evidence="1 2">DSM 53668</strain>
    </source>
</reference>
<dbReference type="STRING" id="927083.DB32_005977"/>
<dbReference type="Proteomes" id="UP000034883">
    <property type="component" value="Chromosome"/>
</dbReference>
<keyword evidence="2" id="KW-1185">Reference proteome</keyword>
<evidence type="ECO:0000313" key="1">
    <source>
        <dbReference type="EMBL" id="AKF08828.1"/>
    </source>
</evidence>
<dbReference type="EMBL" id="CP011125">
    <property type="protein sequence ID" value="AKF08828.1"/>
    <property type="molecule type" value="Genomic_DNA"/>
</dbReference>
<dbReference type="AlphaFoldDB" id="A0A0F6YK30"/>
<proteinExistence type="predicted"/>
<dbReference type="RefSeq" id="WP_053235931.1">
    <property type="nucleotide sequence ID" value="NZ_CP011125.1"/>
</dbReference>
<dbReference type="OrthoDB" id="5508564at2"/>
<gene>
    <name evidence="1" type="ORF">DB32_005977</name>
</gene>
<dbReference type="SUPFAM" id="SSF48452">
    <property type="entry name" value="TPR-like"/>
    <property type="match status" value="1"/>
</dbReference>
<evidence type="ECO:0000313" key="2">
    <source>
        <dbReference type="Proteomes" id="UP000034883"/>
    </source>
</evidence>
<dbReference type="Gene3D" id="1.25.40.10">
    <property type="entry name" value="Tetratricopeptide repeat domain"/>
    <property type="match status" value="1"/>
</dbReference>
<sequence>MQRKLAAIHRTLRDFGDQRRDLTLIVRARDAEVPLLAKLAERTRQERPDDLVLVFAHPVDSAAQYVTTIVDYVRAEVDDLRQRPEGSEVPPPLPALVLDAATPPTRRLQELAAYLRECTPTDEGRVVLMLLPSAVREPRAWAEIASGLFLRGDVEPWMVRTRFILRDDPRAPVLVPFVDQHRLAGASIYEVDLRTKALIDSLAEEARDPSVPRPERMMAILQLACLDFSYGRLDEALAKYGALHNYFVESENPAAQAYCLQGAGDTLRRLGRLGEAKARYQQAMVVATAAQLPGISLNAAIGLGDTCAARQELAEARQWYALADQIASQTLNGVVRCDLAEKLGQMQLAARDYGGAATTWLRGAELSREQRYFTRWAAILERLAALYREARMQDQARRAEATLGQVRALLSRGHASCDCGVFA</sequence>
<dbReference type="KEGG" id="samy:DB32_005977"/>